<dbReference type="Proteomes" id="UP000781710">
    <property type="component" value="Unassembled WGS sequence"/>
</dbReference>
<evidence type="ECO:0000313" key="1">
    <source>
        <dbReference type="EMBL" id="KAF1725500.1"/>
    </source>
</evidence>
<evidence type="ECO:0000313" key="2">
    <source>
        <dbReference type="Proteomes" id="UP000781710"/>
    </source>
</evidence>
<accession>A0ABQ6ZHS9</accession>
<reference evidence="1 2" key="1">
    <citation type="submission" date="2017-10" db="EMBL/GenBank/DDBJ databases">
        <title>Whole genome sequencing of members of genus Pseudoxanthomonas.</title>
        <authorList>
            <person name="Kumar S."/>
            <person name="Bansal K."/>
            <person name="Kaur A."/>
            <person name="Patil P."/>
            <person name="Sharma S."/>
            <person name="Patil P.B."/>
        </authorList>
    </citation>
    <scope>NUCLEOTIDE SEQUENCE [LARGE SCALE GENOMIC DNA]</scope>
    <source>
        <strain evidence="1 2">DSM 17109</strain>
    </source>
</reference>
<sequence length="114" mass="12745">MTSVKARGARHDELMPLLEAMFREFQDAAKKKPDGALNKKKVQIVNRLLESVFEILDGEVSRSYLDLLDEDDLPQNSDVVLMLGQAVAAMKAFHKKNYGFSSARGAYGWGLRAD</sequence>
<protein>
    <submittedName>
        <fullName evidence="1">Uncharacterized protein</fullName>
    </submittedName>
</protein>
<organism evidence="1 2">
    <name type="scientific">Pseudoxanthomonas japonensis</name>
    <dbReference type="NCBI Taxonomy" id="69284"/>
    <lineage>
        <taxon>Bacteria</taxon>
        <taxon>Pseudomonadati</taxon>
        <taxon>Pseudomonadota</taxon>
        <taxon>Gammaproteobacteria</taxon>
        <taxon>Lysobacterales</taxon>
        <taxon>Lysobacteraceae</taxon>
        <taxon>Pseudoxanthomonas</taxon>
    </lineage>
</organism>
<proteinExistence type="predicted"/>
<dbReference type="RefSeq" id="WP_162337486.1">
    <property type="nucleotide sequence ID" value="NZ_JBHSRQ010000015.1"/>
</dbReference>
<name>A0ABQ6ZHS9_9GAMM</name>
<comment type="caution">
    <text evidence="1">The sequence shown here is derived from an EMBL/GenBank/DDBJ whole genome shotgun (WGS) entry which is preliminary data.</text>
</comment>
<dbReference type="EMBL" id="PDWW01000009">
    <property type="protein sequence ID" value="KAF1725500.1"/>
    <property type="molecule type" value="Genomic_DNA"/>
</dbReference>
<gene>
    <name evidence="1" type="ORF">CSC78_08525</name>
</gene>
<keyword evidence="2" id="KW-1185">Reference proteome</keyword>